<gene>
    <name evidence="2" type="ORF">DIURU_005801</name>
</gene>
<sequence length="316" mass="34905">MSDTKAPETPAKVDTKATEAKETTKPAPATSESKKPADDDDLDDLDDMLDEFADDVLSKPPGSAVDSASQIGTTTDAQSDAGIDKQAGIAEILKDMQIDDPETQAEFAKLVEQFDTKFKDDVVKAESNPNNFEHVMQETMERLKKSGESVDEKIKNDPMANDPEALLTQLLSGMGDGDMDMQKLLVDMLEQLSSKEVLYEPIKDLNTKFPDYLKENKGKLNEDKYIVYEKQYQLTNEIMAVFDAPGYDDNNKETREKVNSLLESLQELGQPPEELVGDIADFPGFGGMGGPGDNIDFDPNDLPADVSKQMEECKQQ</sequence>
<dbReference type="Gene3D" id="1.20.120.900">
    <property type="entry name" value="Pex19, mPTS binding domain"/>
    <property type="match status" value="1"/>
</dbReference>
<dbReference type="RefSeq" id="XP_034009408.1">
    <property type="nucleotide sequence ID" value="XM_034158824.1"/>
</dbReference>
<proteinExistence type="predicted"/>
<feature type="region of interest" description="Disordered" evidence="1">
    <location>
        <begin position="269"/>
        <end position="316"/>
    </location>
</feature>
<organism evidence="2 3">
    <name type="scientific">Diutina rugosa</name>
    <name type="common">Yeast</name>
    <name type="synonym">Candida rugosa</name>
    <dbReference type="NCBI Taxonomy" id="5481"/>
    <lineage>
        <taxon>Eukaryota</taxon>
        <taxon>Fungi</taxon>
        <taxon>Dikarya</taxon>
        <taxon>Ascomycota</taxon>
        <taxon>Saccharomycotina</taxon>
        <taxon>Pichiomycetes</taxon>
        <taxon>Debaryomycetaceae</taxon>
        <taxon>Diutina</taxon>
    </lineage>
</organism>
<evidence type="ECO:0000313" key="2">
    <source>
        <dbReference type="EMBL" id="KAA8896429.1"/>
    </source>
</evidence>
<reference evidence="2 3" key="1">
    <citation type="submission" date="2019-07" db="EMBL/GenBank/DDBJ databases">
        <title>Genome assembly of two rare yeast pathogens: Diutina rugosa and Trichomonascus ciferrii.</title>
        <authorList>
            <person name="Mixao V."/>
            <person name="Saus E."/>
            <person name="Hansen A."/>
            <person name="Lass-Flor C."/>
            <person name="Gabaldon T."/>
        </authorList>
    </citation>
    <scope>NUCLEOTIDE SEQUENCE [LARGE SCALE GENOMIC DNA]</scope>
    <source>
        <strain evidence="2 3">CBS 613</strain>
    </source>
</reference>
<dbReference type="EMBL" id="SWFT01000165">
    <property type="protein sequence ID" value="KAA8896429.1"/>
    <property type="molecule type" value="Genomic_DNA"/>
</dbReference>
<dbReference type="InterPro" id="IPR038322">
    <property type="entry name" value="Pex19_C_sf"/>
</dbReference>
<name>A0A642UBY0_DIURU</name>
<dbReference type="OrthoDB" id="21292at2759"/>
<dbReference type="Pfam" id="PF04614">
    <property type="entry name" value="Pex19"/>
    <property type="match status" value="1"/>
</dbReference>
<dbReference type="GO" id="GO:0033328">
    <property type="term" value="F:peroxisome membrane targeting sequence binding"/>
    <property type="evidence" value="ECO:0007669"/>
    <property type="project" value="TreeGrafter"/>
</dbReference>
<dbReference type="PANTHER" id="PTHR12774">
    <property type="entry name" value="PEROXISOMAL BIOGENESIS FACTOR 19"/>
    <property type="match status" value="1"/>
</dbReference>
<evidence type="ECO:0000313" key="3">
    <source>
        <dbReference type="Proteomes" id="UP000449547"/>
    </source>
</evidence>
<dbReference type="GO" id="GO:0045046">
    <property type="term" value="P:protein import into peroxisome membrane"/>
    <property type="evidence" value="ECO:0007669"/>
    <property type="project" value="TreeGrafter"/>
</dbReference>
<dbReference type="InterPro" id="IPR006708">
    <property type="entry name" value="Pex19"/>
</dbReference>
<dbReference type="AlphaFoldDB" id="A0A642UBY0"/>
<protein>
    <submittedName>
        <fullName evidence="2">Uncharacterized protein</fullName>
    </submittedName>
</protein>
<comment type="caution">
    <text evidence="2">The sequence shown here is derived from an EMBL/GenBank/DDBJ whole genome shotgun (WGS) entry which is preliminary data.</text>
</comment>
<feature type="compositionally biased region" description="Acidic residues" evidence="1">
    <location>
        <begin position="38"/>
        <end position="54"/>
    </location>
</feature>
<dbReference type="GO" id="GO:0005778">
    <property type="term" value="C:peroxisomal membrane"/>
    <property type="evidence" value="ECO:0007669"/>
    <property type="project" value="TreeGrafter"/>
</dbReference>
<keyword evidence="3" id="KW-1185">Reference proteome</keyword>
<feature type="region of interest" description="Disordered" evidence="1">
    <location>
        <begin position="1"/>
        <end position="83"/>
    </location>
</feature>
<dbReference type="VEuPathDB" id="FungiDB:DIURU_005801"/>
<dbReference type="Proteomes" id="UP000449547">
    <property type="component" value="Unassembled WGS sequence"/>
</dbReference>
<dbReference type="OMA" id="YEPMKEM"/>
<dbReference type="GeneID" id="54784452"/>
<feature type="compositionally biased region" description="Basic and acidic residues" evidence="1">
    <location>
        <begin position="11"/>
        <end position="24"/>
    </location>
</feature>
<feature type="compositionally biased region" description="Polar residues" evidence="1">
    <location>
        <begin position="66"/>
        <end position="78"/>
    </location>
</feature>
<dbReference type="PANTHER" id="PTHR12774:SF2">
    <property type="entry name" value="PEROXISOMAL BIOGENESIS FACTOR 19"/>
    <property type="match status" value="1"/>
</dbReference>
<accession>A0A642UBY0</accession>
<evidence type="ECO:0000256" key="1">
    <source>
        <dbReference type="SAM" id="MobiDB-lite"/>
    </source>
</evidence>